<name>A0A7I8KB14_SPIIN</name>
<keyword evidence="2" id="KW-0472">Membrane</keyword>
<dbReference type="PANTHER" id="PTHR37225">
    <property type="entry name" value="OSJNBA0011F23.3 PROTEIN"/>
    <property type="match status" value="1"/>
</dbReference>
<proteinExistence type="predicted"/>
<gene>
    <name evidence="3" type="ORF">SI7747_04004580</name>
    <name evidence="4" type="ORF">SI8410_04004949</name>
</gene>
<evidence type="ECO:0000256" key="1">
    <source>
        <dbReference type="SAM" id="MobiDB-lite"/>
    </source>
</evidence>
<accession>A0A7I8KB14</accession>
<evidence type="ECO:0000313" key="3">
    <source>
        <dbReference type="EMBL" id="CAA2618413.1"/>
    </source>
</evidence>
<sequence>MDAMQMVIPVLGIAAAAAVTFYAVSFSEIRERSFAELEESEDRGGGFRSTASSRQTRARRKAEKEARKREP</sequence>
<feature type="region of interest" description="Disordered" evidence="1">
    <location>
        <begin position="36"/>
        <end position="71"/>
    </location>
</feature>
<dbReference type="EMBL" id="LR746267">
    <property type="protein sequence ID" value="CAA7394288.1"/>
    <property type="molecule type" value="Genomic_DNA"/>
</dbReference>
<evidence type="ECO:0000256" key="2">
    <source>
        <dbReference type="SAM" id="Phobius"/>
    </source>
</evidence>
<dbReference type="EMBL" id="LR743591">
    <property type="protein sequence ID" value="CAA2618413.1"/>
    <property type="molecule type" value="Genomic_DNA"/>
</dbReference>
<dbReference type="AlphaFoldDB" id="A0A7I8KB14"/>
<organism evidence="4 5">
    <name type="scientific">Spirodela intermedia</name>
    <name type="common">Intermediate duckweed</name>
    <dbReference type="NCBI Taxonomy" id="51605"/>
    <lineage>
        <taxon>Eukaryota</taxon>
        <taxon>Viridiplantae</taxon>
        <taxon>Streptophyta</taxon>
        <taxon>Embryophyta</taxon>
        <taxon>Tracheophyta</taxon>
        <taxon>Spermatophyta</taxon>
        <taxon>Magnoliopsida</taxon>
        <taxon>Liliopsida</taxon>
        <taxon>Araceae</taxon>
        <taxon>Lemnoideae</taxon>
        <taxon>Spirodela</taxon>
    </lineage>
</organism>
<evidence type="ECO:0000313" key="4">
    <source>
        <dbReference type="EMBL" id="CAA7394288.1"/>
    </source>
</evidence>
<feature type="compositionally biased region" description="Basic and acidic residues" evidence="1">
    <location>
        <begin position="62"/>
        <end position="71"/>
    </location>
</feature>
<reference evidence="4" key="1">
    <citation type="submission" date="2020-02" db="EMBL/GenBank/DDBJ databases">
        <authorList>
            <person name="Scholz U."/>
            <person name="Mascher M."/>
            <person name="Fiebig A."/>
        </authorList>
    </citation>
    <scope>NUCLEOTIDE SEQUENCE</scope>
</reference>
<feature type="transmembrane region" description="Helical" evidence="2">
    <location>
        <begin position="6"/>
        <end position="24"/>
    </location>
</feature>
<evidence type="ECO:0000313" key="5">
    <source>
        <dbReference type="Proteomes" id="UP000663760"/>
    </source>
</evidence>
<dbReference type="PANTHER" id="PTHR37225:SF1">
    <property type="entry name" value="OS04G0657900 PROTEIN"/>
    <property type="match status" value="1"/>
</dbReference>
<keyword evidence="2" id="KW-1133">Transmembrane helix</keyword>
<protein>
    <submittedName>
        <fullName evidence="4">Uncharacterized protein</fullName>
    </submittedName>
</protein>
<keyword evidence="5" id="KW-1185">Reference proteome</keyword>
<dbReference type="Proteomes" id="UP000663760">
    <property type="component" value="Chromosome 4"/>
</dbReference>
<keyword evidence="2" id="KW-0812">Transmembrane</keyword>